<dbReference type="Pfam" id="PF19268">
    <property type="entry name" value="CIS_TMP"/>
    <property type="match status" value="2"/>
</dbReference>
<organism evidence="2 3">
    <name type="scientific">Duganella margarita</name>
    <dbReference type="NCBI Taxonomy" id="2692170"/>
    <lineage>
        <taxon>Bacteria</taxon>
        <taxon>Pseudomonadati</taxon>
        <taxon>Pseudomonadota</taxon>
        <taxon>Betaproteobacteria</taxon>
        <taxon>Burkholderiales</taxon>
        <taxon>Oxalobacteraceae</taxon>
        <taxon>Telluria group</taxon>
        <taxon>Duganella</taxon>
    </lineage>
</organism>
<dbReference type="InterPro" id="IPR045538">
    <property type="entry name" value="CIS_TMP"/>
</dbReference>
<gene>
    <name evidence="2" type="ORF">GTP56_05965</name>
</gene>
<feature type="region of interest" description="Disordered" evidence="1">
    <location>
        <begin position="561"/>
        <end position="592"/>
    </location>
</feature>
<dbReference type="Proteomes" id="UP000469734">
    <property type="component" value="Unassembled WGS sequence"/>
</dbReference>
<sequence>MQAPNLIHGLTFDLTYDGLEHTGESLADWLRETLLPVLDETLAQHDQPQQVCRIEHLEIDLGEILLEEVEGELALRLHQRLVAALNWRSAPAAIGPGGEPAQGDAENLLRFLGSGRLPWSVAVDQQIAHEQLLQRVLALPEAKAVLGKATQDNQMLTRLARQFAPATLSQIVLLLHGVHTEFSNPSEADLLSLLSEGHARSVANASPAERPAAGTAQLERIPAGPAPEDVARRAAHADAFMVEQAAANSTRPQRALQYVDSAQGTMRRADEHAQQDRAPAEIQTDLAGPLAGDSGRLTAATGAGPVWADADYGLRQKLATQWREMPYQTLQGYLSALAQSLTATQFNDLLALIDPTSARQGGTELDRTGLELPQSDRHLSSAEVDRLAIRRALQGGDIARIAEPWNATGHAHALPVEPTEASFAPPISREEAALGSLAQILAPLHLQDSDIAHLEEILARRTAEGAQPGHVPAEIQSDLAILLAGVVGMVEQPLSEADPVALKRMWHESLELLAQSDRHLSDAEVDRSIIRRVLQDGDVSQIAELWTAIGHAHDLPVEPAEASLAPPSSREEAALGKTASAPHGGLGTAHAGVDILPVKGKLTRRTDEDAHLKPEQEKRASQLSNISGMVDHRLRESDLVALKHFWLGTRKTLPQSDRNASDAEVDRLAISRSATPTSPEEAVLAKTESAQLGSAGAANASVDGVPEAPAGSAIDLGRRHDFKLQWRGLAAQRQQDYLNALAQALTAEQYDELVACVGPLKSVSPGTVDVGAPEDTPAGIALQQQPIQGGSDRPALPQGDVEILTQPAAGVTHPLSTADAALSRVDPALAMFRDWQRYKLDLPNITLTLPELKQWLNWWLMHDPRLVNQDCSLMLEAIDTQCAQLEDAVEFMKLVLTTLREDQALDLDALLVQATSQPVQVDKPLAMDAIGTLRSQQAIRNFVEQQMAEDDQLSGLNSAQLHQLVRAWIGDAPSLFLAAVEDQALFTQDIHWYFRSILQSLLIGRPVDLECLVTADVPVAATVALTQQPLTQELSPVGPSPLPLLLQQGLPQKLAEALLHADLAPLRVIWPEVLRFHAGVLMAAARRYLRRPQERARLVAQGDWDMVTAMLGALSPETGRQIEPLVQHAAACNAILPAPLAVEDFRRRLLGFGLERILGDGEGGWLAGVMRALDVGSERADDVAHAWRAILPPGRSQSSIPASPMVSAAAQAQACGGVRASALDCALFGDAPDQVDVGLAAAPCAAVAGSEASLAVLLMRSGALTEVEQQVAGLLVERLLGMEGETLSGALESALCQPAAIARLIKITPGPVLAQLLLLLQPALAAQLPAALRAIAGAAVAAGSGGAEAAAGSVAVASDDAGAAGFAGPVALANVPAMQTREVWGAIYQAGFMAADPVTPVEFIRHLVHSVSGRTDARLPQPVPVLARAETLKLLFQPMAAIEPEAAPQPLEPAWSGESHIGNAGMVIFATYMQRLFGILELTSDGKFVSDDAAQRAVHLVQYAVTGEVTTPEYQLVLNKLFCGIHGGQPIARGIEITPKEKDTIEQMLNGVIAHWSALGKTSLAGLRQTFLQREGHLYFEEEAWRLKIPQATFDMLLDRLPWSFSMIKFPWMEYPLHVTWR</sequence>
<protein>
    <submittedName>
        <fullName evidence="2">Uncharacterized protein</fullName>
    </submittedName>
</protein>
<reference evidence="2 3" key="1">
    <citation type="submission" date="2019-12" db="EMBL/GenBank/DDBJ databases">
        <title>Novel species isolated from a subtropical stream in China.</title>
        <authorList>
            <person name="Lu H."/>
        </authorList>
    </citation>
    <scope>NUCLEOTIDE SEQUENCE [LARGE SCALE GENOMIC DNA]</scope>
    <source>
        <strain evidence="2 3">FT134W</strain>
    </source>
</reference>
<evidence type="ECO:0000313" key="2">
    <source>
        <dbReference type="EMBL" id="MYM71743.1"/>
    </source>
</evidence>
<dbReference type="RefSeq" id="WP_161049385.1">
    <property type="nucleotide sequence ID" value="NZ_WWCR01000004.1"/>
</dbReference>
<accession>A0A7X4GY06</accession>
<dbReference type="EMBL" id="WWCR01000004">
    <property type="protein sequence ID" value="MYM71743.1"/>
    <property type="molecule type" value="Genomic_DNA"/>
</dbReference>
<name>A0A7X4GY06_9BURK</name>
<comment type="caution">
    <text evidence="2">The sequence shown here is derived from an EMBL/GenBank/DDBJ whole genome shotgun (WGS) entry which is preliminary data.</text>
</comment>
<evidence type="ECO:0000256" key="1">
    <source>
        <dbReference type="SAM" id="MobiDB-lite"/>
    </source>
</evidence>
<evidence type="ECO:0000313" key="3">
    <source>
        <dbReference type="Proteomes" id="UP000469734"/>
    </source>
</evidence>
<proteinExistence type="predicted"/>